<dbReference type="EMBL" id="CAJOAZ010019160">
    <property type="protein sequence ID" value="CAF4333399.1"/>
    <property type="molecule type" value="Genomic_DNA"/>
</dbReference>
<organism evidence="2 3">
    <name type="scientific">Adineta steineri</name>
    <dbReference type="NCBI Taxonomy" id="433720"/>
    <lineage>
        <taxon>Eukaryota</taxon>
        <taxon>Metazoa</taxon>
        <taxon>Spiralia</taxon>
        <taxon>Gnathifera</taxon>
        <taxon>Rotifera</taxon>
        <taxon>Eurotatoria</taxon>
        <taxon>Bdelloidea</taxon>
        <taxon>Adinetida</taxon>
        <taxon>Adinetidae</taxon>
        <taxon>Adineta</taxon>
    </lineage>
</organism>
<dbReference type="AlphaFoldDB" id="A0A820JYS0"/>
<evidence type="ECO:0000313" key="3">
    <source>
        <dbReference type="Proteomes" id="UP000663844"/>
    </source>
</evidence>
<reference evidence="2" key="1">
    <citation type="submission" date="2021-02" db="EMBL/GenBank/DDBJ databases">
        <authorList>
            <person name="Nowell W R."/>
        </authorList>
    </citation>
    <scope>NUCLEOTIDE SEQUENCE</scope>
</reference>
<gene>
    <name evidence="2" type="ORF">OXD698_LOCUS47821</name>
</gene>
<sequence length="70" mass="8106">LQDYAPLSTMSQDDIEKEVIDCMTRALKYLDVELNTPSSDRYSNAKYRAATIHHRLASLLHNTFRSQAKY</sequence>
<dbReference type="Proteomes" id="UP000663844">
    <property type="component" value="Unassembled WGS sequence"/>
</dbReference>
<evidence type="ECO:0000313" key="2">
    <source>
        <dbReference type="EMBL" id="CAF4333399.1"/>
    </source>
</evidence>
<feature type="non-terminal residue" evidence="2">
    <location>
        <position position="1"/>
    </location>
</feature>
<proteinExistence type="predicted"/>
<dbReference type="Pfam" id="PF23723">
    <property type="entry name" value="TPR_EDRF1"/>
    <property type="match status" value="1"/>
</dbReference>
<feature type="domain" description="EDRF1 TPR repeats region" evidence="1">
    <location>
        <begin position="1"/>
        <end position="68"/>
    </location>
</feature>
<evidence type="ECO:0000259" key="1">
    <source>
        <dbReference type="Pfam" id="PF23723"/>
    </source>
</evidence>
<dbReference type="InterPro" id="IPR056583">
    <property type="entry name" value="EDRF1_TPR"/>
</dbReference>
<comment type="caution">
    <text evidence="2">The sequence shown here is derived from an EMBL/GenBank/DDBJ whole genome shotgun (WGS) entry which is preliminary data.</text>
</comment>
<accession>A0A820JYS0</accession>
<protein>
    <recommendedName>
        <fullName evidence="1">EDRF1 TPR repeats region domain-containing protein</fullName>
    </recommendedName>
</protein>
<name>A0A820JYS0_9BILA</name>